<evidence type="ECO:0000313" key="1">
    <source>
        <dbReference type="EMBL" id="MBD2504896.1"/>
    </source>
</evidence>
<name>A0ABR8DE49_9NOST</name>
<dbReference type="RefSeq" id="WP_190479138.1">
    <property type="nucleotide sequence ID" value="NZ_JACJSG010000062.1"/>
</dbReference>
<sequence>MEHISEELQQKVDKEFDNFWRDIVCDENGCLDLEKVKRELYDYSLAMQYVSEVYCELTNGHISKIHADPQIVIRMVYEQIEGLEMIFIGVKSETKEQVHPVGIASS</sequence>
<dbReference type="Proteomes" id="UP000661112">
    <property type="component" value="Unassembled WGS sequence"/>
</dbReference>
<reference evidence="1 2" key="1">
    <citation type="journal article" date="2020" name="ISME J.">
        <title>Comparative genomics reveals insights into cyanobacterial evolution and habitat adaptation.</title>
        <authorList>
            <person name="Chen M.Y."/>
            <person name="Teng W.K."/>
            <person name="Zhao L."/>
            <person name="Hu C.X."/>
            <person name="Zhou Y.K."/>
            <person name="Han B.P."/>
            <person name="Song L.R."/>
            <person name="Shu W.S."/>
        </authorList>
    </citation>
    <scope>NUCLEOTIDE SEQUENCE [LARGE SCALE GENOMIC DNA]</scope>
    <source>
        <strain evidence="1 2">FACHB-119</strain>
    </source>
</reference>
<accession>A0ABR8DE49</accession>
<dbReference type="EMBL" id="JACJSG010000062">
    <property type="protein sequence ID" value="MBD2504896.1"/>
    <property type="molecule type" value="Genomic_DNA"/>
</dbReference>
<protein>
    <submittedName>
        <fullName evidence="1">Uncharacterized protein</fullName>
    </submittedName>
</protein>
<proteinExistence type="predicted"/>
<gene>
    <name evidence="1" type="ORF">H6G83_30580</name>
</gene>
<comment type="caution">
    <text evidence="1">The sequence shown here is derived from an EMBL/GenBank/DDBJ whole genome shotgun (WGS) entry which is preliminary data.</text>
</comment>
<evidence type="ECO:0000313" key="2">
    <source>
        <dbReference type="Proteomes" id="UP000661112"/>
    </source>
</evidence>
<organism evidence="1 2">
    <name type="scientific">Anabaena azotica FACHB-119</name>
    <dbReference type="NCBI Taxonomy" id="947527"/>
    <lineage>
        <taxon>Bacteria</taxon>
        <taxon>Bacillati</taxon>
        <taxon>Cyanobacteriota</taxon>
        <taxon>Cyanophyceae</taxon>
        <taxon>Nostocales</taxon>
        <taxon>Nostocaceae</taxon>
        <taxon>Anabaena</taxon>
        <taxon>Anabaena azotica</taxon>
    </lineage>
</organism>
<keyword evidence="2" id="KW-1185">Reference proteome</keyword>